<feature type="transmembrane region" description="Helical" evidence="1">
    <location>
        <begin position="7"/>
        <end position="26"/>
    </location>
</feature>
<name>A0A1I0DZ43_9FIRM</name>
<dbReference type="InterPro" id="IPR000160">
    <property type="entry name" value="GGDEF_dom"/>
</dbReference>
<dbReference type="GO" id="GO:0052621">
    <property type="term" value="F:diguanylate cyclase activity"/>
    <property type="evidence" value="ECO:0007669"/>
    <property type="project" value="TreeGrafter"/>
</dbReference>
<dbReference type="CDD" id="cd01949">
    <property type="entry name" value="GGDEF"/>
    <property type="match status" value="1"/>
</dbReference>
<dbReference type="Pfam" id="PF00990">
    <property type="entry name" value="GGDEF"/>
    <property type="match status" value="1"/>
</dbReference>
<feature type="transmembrane region" description="Helical" evidence="1">
    <location>
        <begin position="123"/>
        <end position="142"/>
    </location>
</feature>
<protein>
    <submittedName>
        <fullName evidence="3">Diguanylate cyclase (GGDEF) domain-containing protein</fullName>
    </submittedName>
</protein>
<dbReference type="InterPro" id="IPR029787">
    <property type="entry name" value="Nucleotide_cyclase"/>
</dbReference>
<feature type="transmembrane region" description="Helical" evidence="1">
    <location>
        <begin position="93"/>
        <end position="111"/>
    </location>
</feature>
<accession>A0A1I0DZ43</accession>
<dbReference type="Gene3D" id="3.30.70.270">
    <property type="match status" value="1"/>
</dbReference>
<feature type="transmembrane region" description="Helical" evidence="1">
    <location>
        <begin position="215"/>
        <end position="240"/>
    </location>
</feature>
<dbReference type="OrthoDB" id="9805474at2"/>
<dbReference type="Proteomes" id="UP000199568">
    <property type="component" value="Unassembled WGS sequence"/>
</dbReference>
<reference evidence="3 4" key="1">
    <citation type="submission" date="2016-10" db="EMBL/GenBank/DDBJ databases">
        <authorList>
            <person name="de Groot N.N."/>
        </authorList>
    </citation>
    <scope>NUCLEOTIDE SEQUENCE [LARGE SCALE GENOMIC DNA]</scope>
    <source>
        <strain evidence="3 4">DSM 18979</strain>
    </source>
</reference>
<dbReference type="GO" id="GO:1902201">
    <property type="term" value="P:negative regulation of bacterial-type flagellum-dependent cell motility"/>
    <property type="evidence" value="ECO:0007669"/>
    <property type="project" value="TreeGrafter"/>
</dbReference>
<dbReference type="AlphaFoldDB" id="A0A1I0DZ43"/>
<sequence>MKKLINTFISYSLLLGFLLATYLFYLNMGSLYENWKDFFQYFPYILFLLAIILGCWFNKSKVVFIAFILAAAYCSYISIPEVIITFLKPQEKFIIFITLALPLNLVIFSFLRERGILSFWGRLKILFILVEGWAIYYIIRFATIDILRLLEEDFFIEASAWIGWEINGKIFLFVLPGIILFTKSIITDSFIDKTFFSILIAMGIVFYRVENQEGFSVFFSATALMLIISIIKDSYAMAYIDKLTQIPSRRALEEELLKLGGQYTIAMVDIDFFKKFNDRYGHDVGDEVLMMVAACLKGGQGKAFRFGGEEFTMLFPNKSMQAVYPHLEELRKKIAQKGYTYRGKGKSKNKKANSSQRKILRVTVSMGIAEKNEKYTTPEEVRKEADKALYRAKKKGRNCVSK</sequence>
<dbReference type="InterPro" id="IPR050469">
    <property type="entry name" value="Diguanylate_Cyclase"/>
</dbReference>
<evidence type="ECO:0000313" key="3">
    <source>
        <dbReference type="EMBL" id="SET37580.1"/>
    </source>
</evidence>
<feature type="transmembrane region" description="Helical" evidence="1">
    <location>
        <begin position="38"/>
        <end position="57"/>
    </location>
</feature>
<feature type="transmembrane region" description="Helical" evidence="1">
    <location>
        <begin position="190"/>
        <end position="209"/>
    </location>
</feature>
<dbReference type="PANTHER" id="PTHR45138">
    <property type="entry name" value="REGULATORY COMPONENTS OF SENSORY TRANSDUCTION SYSTEM"/>
    <property type="match status" value="1"/>
</dbReference>
<gene>
    <name evidence="3" type="ORF">SAMN05660297_02207</name>
</gene>
<evidence type="ECO:0000313" key="4">
    <source>
        <dbReference type="Proteomes" id="UP000199568"/>
    </source>
</evidence>
<dbReference type="InterPro" id="IPR043128">
    <property type="entry name" value="Rev_trsase/Diguanyl_cyclase"/>
</dbReference>
<evidence type="ECO:0000256" key="1">
    <source>
        <dbReference type="SAM" id="Phobius"/>
    </source>
</evidence>
<keyword evidence="4" id="KW-1185">Reference proteome</keyword>
<dbReference type="NCBIfam" id="TIGR00254">
    <property type="entry name" value="GGDEF"/>
    <property type="match status" value="1"/>
</dbReference>
<dbReference type="GO" id="GO:0043709">
    <property type="term" value="P:cell adhesion involved in single-species biofilm formation"/>
    <property type="evidence" value="ECO:0007669"/>
    <property type="project" value="TreeGrafter"/>
</dbReference>
<feature type="domain" description="GGDEF" evidence="2">
    <location>
        <begin position="261"/>
        <end position="402"/>
    </location>
</feature>
<keyword evidence="1" id="KW-0812">Transmembrane</keyword>
<feature type="transmembrane region" description="Helical" evidence="1">
    <location>
        <begin position="64"/>
        <end position="87"/>
    </location>
</feature>
<dbReference type="PROSITE" id="PS50887">
    <property type="entry name" value="GGDEF"/>
    <property type="match status" value="1"/>
</dbReference>
<feature type="transmembrane region" description="Helical" evidence="1">
    <location>
        <begin position="162"/>
        <end position="181"/>
    </location>
</feature>
<dbReference type="STRING" id="426128.SAMN05660297_02207"/>
<keyword evidence="1" id="KW-0472">Membrane</keyword>
<dbReference type="EMBL" id="FOHU01000009">
    <property type="protein sequence ID" value="SET37580.1"/>
    <property type="molecule type" value="Genomic_DNA"/>
</dbReference>
<proteinExistence type="predicted"/>
<dbReference type="PANTHER" id="PTHR45138:SF9">
    <property type="entry name" value="DIGUANYLATE CYCLASE DGCM-RELATED"/>
    <property type="match status" value="1"/>
</dbReference>
<dbReference type="GO" id="GO:0005886">
    <property type="term" value="C:plasma membrane"/>
    <property type="evidence" value="ECO:0007669"/>
    <property type="project" value="TreeGrafter"/>
</dbReference>
<dbReference type="SMART" id="SM00267">
    <property type="entry name" value="GGDEF"/>
    <property type="match status" value="1"/>
</dbReference>
<keyword evidence="1" id="KW-1133">Transmembrane helix</keyword>
<organism evidence="3 4">
    <name type="scientific">Natronincola peptidivorans</name>
    <dbReference type="NCBI Taxonomy" id="426128"/>
    <lineage>
        <taxon>Bacteria</taxon>
        <taxon>Bacillati</taxon>
        <taxon>Bacillota</taxon>
        <taxon>Clostridia</taxon>
        <taxon>Peptostreptococcales</taxon>
        <taxon>Natronincolaceae</taxon>
        <taxon>Natronincola</taxon>
    </lineage>
</organism>
<evidence type="ECO:0000259" key="2">
    <source>
        <dbReference type="PROSITE" id="PS50887"/>
    </source>
</evidence>
<dbReference type="SUPFAM" id="SSF55073">
    <property type="entry name" value="Nucleotide cyclase"/>
    <property type="match status" value="1"/>
</dbReference>
<dbReference type="RefSeq" id="WP_139176429.1">
    <property type="nucleotide sequence ID" value="NZ_FOHU01000009.1"/>
</dbReference>